<accession>A0A673HT66</accession>
<evidence type="ECO:0000313" key="2">
    <source>
        <dbReference type="Ensembl" id="ENSSRHP00000028613.1"/>
    </source>
</evidence>
<name>A0A673HT66_9TELE</name>
<feature type="region of interest" description="Disordered" evidence="1">
    <location>
        <begin position="1"/>
        <end position="38"/>
    </location>
</feature>
<reference evidence="2" key="2">
    <citation type="submission" date="2025-09" db="UniProtKB">
        <authorList>
            <consortium name="Ensembl"/>
        </authorList>
    </citation>
    <scope>IDENTIFICATION</scope>
</reference>
<keyword evidence="3" id="KW-1185">Reference proteome</keyword>
<proteinExistence type="predicted"/>
<dbReference type="Ensembl" id="ENSSRHT00000029463.1">
    <property type="protein sequence ID" value="ENSSRHP00000028613.1"/>
    <property type="gene ID" value="ENSSRHG00000014842.1"/>
</dbReference>
<reference evidence="2" key="1">
    <citation type="submission" date="2025-08" db="UniProtKB">
        <authorList>
            <consortium name="Ensembl"/>
        </authorList>
    </citation>
    <scope>IDENTIFICATION</scope>
</reference>
<dbReference type="Proteomes" id="UP000472270">
    <property type="component" value="Unassembled WGS sequence"/>
</dbReference>
<evidence type="ECO:0000256" key="1">
    <source>
        <dbReference type="SAM" id="MobiDB-lite"/>
    </source>
</evidence>
<feature type="compositionally biased region" description="Basic and acidic residues" evidence="1">
    <location>
        <begin position="1"/>
        <end position="21"/>
    </location>
</feature>
<organism evidence="2 3">
    <name type="scientific">Sinocyclocheilus rhinocerous</name>
    <dbReference type="NCBI Taxonomy" id="307959"/>
    <lineage>
        <taxon>Eukaryota</taxon>
        <taxon>Metazoa</taxon>
        <taxon>Chordata</taxon>
        <taxon>Craniata</taxon>
        <taxon>Vertebrata</taxon>
        <taxon>Euteleostomi</taxon>
        <taxon>Actinopterygii</taxon>
        <taxon>Neopterygii</taxon>
        <taxon>Teleostei</taxon>
        <taxon>Ostariophysi</taxon>
        <taxon>Cypriniformes</taxon>
        <taxon>Cyprinidae</taxon>
        <taxon>Cyprininae</taxon>
        <taxon>Sinocyclocheilus</taxon>
    </lineage>
</organism>
<sequence length="82" mass="9489">IREEKKRKEEEKKKKESETQQKAEAAPEDSDFIGISPEPPLGTVHRPLDRIEISICTASFCYTVYFLLRPELLILSMLFCNC</sequence>
<dbReference type="AlphaFoldDB" id="A0A673HT66"/>
<protein>
    <submittedName>
        <fullName evidence="2">Dynein cytoplasmic 1 intermediate chain 1</fullName>
    </submittedName>
</protein>
<evidence type="ECO:0000313" key="3">
    <source>
        <dbReference type="Proteomes" id="UP000472270"/>
    </source>
</evidence>